<dbReference type="PRINTS" id="PR00773">
    <property type="entry name" value="GRPEPROTEIN"/>
</dbReference>
<evidence type="ECO:0000313" key="9">
    <source>
        <dbReference type="Proteomes" id="UP000306378"/>
    </source>
</evidence>
<dbReference type="InterPro" id="IPR000740">
    <property type="entry name" value="GrpE"/>
</dbReference>
<dbReference type="CDD" id="cd00446">
    <property type="entry name" value="GrpE"/>
    <property type="match status" value="1"/>
</dbReference>
<accession>A0A5R8NIF2</accession>
<dbReference type="EMBL" id="VBUT01000010">
    <property type="protein sequence ID" value="TLF74377.1"/>
    <property type="molecule type" value="Genomic_DNA"/>
</dbReference>
<dbReference type="NCBIfam" id="NF010740">
    <property type="entry name" value="PRK14142.1"/>
    <property type="match status" value="1"/>
</dbReference>
<evidence type="ECO:0000256" key="2">
    <source>
        <dbReference type="ARBA" id="ARBA00023186"/>
    </source>
</evidence>
<comment type="caution">
    <text evidence="8">The sequence shown here is derived from an EMBL/GenBank/DDBJ whole genome shotgun (WGS) entry which is preliminary data.</text>
</comment>
<evidence type="ECO:0000256" key="1">
    <source>
        <dbReference type="ARBA" id="ARBA00009054"/>
    </source>
</evidence>
<sequence length="232" mass="24239">MTNANAGNSEEPISFVDKRKIDPETGEVREPAGAGNGSAPADPDTAVEGDAAQVDGAEVPVSDAAVELAERTADLQRLTAEYANYRRRVERDRKAAVDAAKAGVVTELLGVLDDLDRARAHGDLESGPLKSVADKLSDALRKQGLEEFGSEGEPFDPTLHEAVQHEGSGHDPVIGLVMRKGYRFGDRVLRHALVGVTDGVGDLPTPAPADQGEAPAPDEAEASDADAGTNEG</sequence>
<protein>
    <recommendedName>
        <fullName evidence="3 4">Protein GrpE</fullName>
    </recommendedName>
    <alternativeName>
        <fullName evidence="3">HSP-70 cofactor</fullName>
    </alternativeName>
</protein>
<dbReference type="PANTHER" id="PTHR21237">
    <property type="entry name" value="GRPE PROTEIN"/>
    <property type="match status" value="1"/>
</dbReference>
<keyword evidence="6" id="KW-0175">Coiled coil</keyword>
<dbReference type="RefSeq" id="WP_138451113.1">
    <property type="nucleotide sequence ID" value="NZ_VBUT01000010.1"/>
</dbReference>
<feature type="coiled-coil region" evidence="6">
    <location>
        <begin position="68"/>
        <end position="95"/>
    </location>
</feature>
<proteinExistence type="inferred from homology"/>
<dbReference type="GO" id="GO:0051082">
    <property type="term" value="F:unfolded protein binding"/>
    <property type="evidence" value="ECO:0007669"/>
    <property type="project" value="TreeGrafter"/>
</dbReference>
<dbReference type="NCBIfam" id="NF010761">
    <property type="entry name" value="PRK14164.1"/>
    <property type="match status" value="1"/>
</dbReference>
<evidence type="ECO:0000256" key="7">
    <source>
        <dbReference type="SAM" id="MobiDB-lite"/>
    </source>
</evidence>
<dbReference type="PROSITE" id="PS01071">
    <property type="entry name" value="GRPE"/>
    <property type="match status" value="1"/>
</dbReference>
<evidence type="ECO:0000256" key="6">
    <source>
        <dbReference type="SAM" id="Coils"/>
    </source>
</evidence>
<dbReference type="GO" id="GO:0042803">
    <property type="term" value="F:protein homodimerization activity"/>
    <property type="evidence" value="ECO:0007669"/>
    <property type="project" value="InterPro"/>
</dbReference>
<dbReference type="SUPFAM" id="SSF58014">
    <property type="entry name" value="Coiled-coil domain of nucleotide exchange factor GrpE"/>
    <property type="match status" value="1"/>
</dbReference>
<dbReference type="InterPro" id="IPR013805">
    <property type="entry name" value="GrpE_CC"/>
</dbReference>
<evidence type="ECO:0000256" key="3">
    <source>
        <dbReference type="HAMAP-Rule" id="MF_01151"/>
    </source>
</evidence>
<name>A0A5R8NIF2_9NOCA</name>
<organism evidence="8 9">
    <name type="scientific">Nocardia cyriacigeorgica</name>
    <dbReference type="NCBI Taxonomy" id="135487"/>
    <lineage>
        <taxon>Bacteria</taxon>
        <taxon>Bacillati</taxon>
        <taxon>Actinomycetota</taxon>
        <taxon>Actinomycetes</taxon>
        <taxon>Mycobacteriales</taxon>
        <taxon>Nocardiaceae</taxon>
        <taxon>Nocardia</taxon>
    </lineage>
</organism>
<dbReference type="InterPro" id="IPR009012">
    <property type="entry name" value="GrpE_head"/>
</dbReference>
<dbReference type="GO" id="GO:0006457">
    <property type="term" value="P:protein folding"/>
    <property type="evidence" value="ECO:0007669"/>
    <property type="project" value="InterPro"/>
</dbReference>
<keyword evidence="2 3" id="KW-0143">Chaperone</keyword>
<evidence type="ECO:0000256" key="5">
    <source>
        <dbReference type="RuleBase" id="RU004478"/>
    </source>
</evidence>
<dbReference type="GO" id="GO:0051087">
    <property type="term" value="F:protein-folding chaperone binding"/>
    <property type="evidence" value="ECO:0007669"/>
    <property type="project" value="InterPro"/>
</dbReference>
<dbReference type="Gene3D" id="3.90.20.20">
    <property type="match status" value="1"/>
</dbReference>
<keyword evidence="3 4" id="KW-0346">Stress response</keyword>
<dbReference type="SUPFAM" id="SSF51064">
    <property type="entry name" value="Head domain of nucleotide exchange factor GrpE"/>
    <property type="match status" value="1"/>
</dbReference>
<comment type="function">
    <text evidence="3 4">Participates actively in the response to hyperosmotic and heat shock by preventing the aggregation of stress-denatured proteins, in association with DnaK and GrpE. It is the nucleotide exchange factor for DnaK and may function as a thermosensor. Unfolded proteins bind initially to DnaJ; upon interaction with the DnaJ-bound protein, DnaK hydrolyzes its bound ATP, resulting in the formation of a stable complex. GrpE releases ADP from DnaK; ATP binding to DnaK triggers the release of the substrate protein, thus completing the reaction cycle. Several rounds of ATP-dependent interactions between DnaJ, DnaK and GrpE are required for fully efficient folding.</text>
</comment>
<dbReference type="Pfam" id="PF01025">
    <property type="entry name" value="GrpE"/>
    <property type="match status" value="1"/>
</dbReference>
<dbReference type="PANTHER" id="PTHR21237:SF23">
    <property type="entry name" value="GRPE PROTEIN HOMOLOG, MITOCHONDRIAL"/>
    <property type="match status" value="1"/>
</dbReference>
<feature type="region of interest" description="Disordered" evidence="7">
    <location>
        <begin position="1"/>
        <end position="52"/>
    </location>
</feature>
<dbReference type="HAMAP" id="MF_01151">
    <property type="entry name" value="GrpE"/>
    <property type="match status" value="1"/>
</dbReference>
<comment type="subcellular location">
    <subcellularLocation>
        <location evidence="3">Cytoplasm</location>
    </subcellularLocation>
</comment>
<evidence type="ECO:0000256" key="4">
    <source>
        <dbReference type="RuleBase" id="RU000639"/>
    </source>
</evidence>
<comment type="similarity">
    <text evidence="1 3 5">Belongs to the GrpE family.</text>
</comment>
<dbReference type="Gene3D" id="2.30.22.10">
    <property type="entry name" value="Head domain of nucleotide exchange factor GrpE"/>
    <property type="match status" value="1"/>
</dbReference>
<dbReference type="GO" id="GO:0000774">
    <property type="term" value="F:adenyl-nucleotide exchange factor activity"/>
    <property type="evidence" value="ECO:0007669"/>
    <property type="project" value="InterPro"/>
</dbReference>
<feature type="region of interest" description="Disordered" evidence="7">
    <location>
        <begin position="197"/>
        <end position="232"/>
    </location>
</feature>
<reference evidence="8 9" key="1">
    <citation type="submission" date="2019-05" db="EMBL/GenBank/DDBJ databases">
        <title>Genomes sequences of two Nocardia cyriacigeorgica environmental isolates, type strains Nocardia asteroides ATCC 19247 and Nocardia cyriacigeorgica DSM 44484.</title>
        <authorList>
            <person name="Vautrin F."/>
            <person name="Bergeron E."/>
            <person name="Dubost A."/>
            <person name="Abrouk D."/>
            <person name="Rodriguez Nava V."/>
            <person name="Pujic P."/>
        </authorList>
    </citation>
    <scope>NUCLEOTIDE SEQUENCE [LARGE SCALE GENOMIC DNA]</scope>
    <source>
        <strain evidence="8 9">EML 446</strain>
    </source>
</reference>
<dbReference type="Proteomes" id="UP000306378">
    <property type="component" value="Unassembled WGS sequence"/>
</dbReference>
<dbReference type="GO" id="GO:0005737">
    <property type="term" value="C:cytoplasm"/>
    <property type="evidence" value="ECO:0007669"/>
    <property type="project" value="UniProtKB-SubCell"/>
</dbReference>
<evidence type="ECO:0000313" key="8">
    <source>
        <dbReference type="EMBL" id="TLF74377.1"/>
    </source>
</evidence>
<gene>
    <name evidence="3 8" type="primary">grpE</name>
    <name evidence="8" type="ORF">FEK34_23630</name>
</gene>
<dbReference type="AlphaFoldDB" id="A0A5R8NIF2"/>
<keyword evidence="3" id="KW-0963">Cytoplasm</keyword>
<comment type="subunit">
    <text evidence="3">Homodimer.</text>
</comment>
<feature type="compositionally biased region" description="Basic and acidic residues" evidence="7">
    <location>
        <begin position="16"/>
        <end position="30"/>
    </location>
</feature>